<dbReference type="AlphaFoldDB" id="Q12HR2"/>
<dbReference type="HOGENOM" id="CLU_1481042_0_0_6"/>
<organism evidence="1 2">
    <name type="scientific">Shewanella denitrificans (strain OS217 / ATCC BAA-1090 / DSM 15013)</name>
    <dbReference type="NCBI Taxonomy" id="318161"/>
    <lineage>
        <taxon>Bacteria</taxon>
        <taxon>Pseudomonadati</taxon>
        <taxon>Pseudomonadota</taxon>
        <taxon>Gammaproteobacteria</taxon>
        <taxon>Alteromonadales</taxon>
        <taxon>Shewanellaceae</taxon>
        <taxon>Shewanella</taxon>
    </lineage>
</organism>
<dbReference type="RefSeq" id="WP_011498152.1">
    <property type="nucleotide sequence ID" value="NC_007954.1"/>
</dbReference>
<sequence>MEIQLLEYERSYQKLLAHRQDVYEYALLEHLTNKSAHFDVELTQDKASLLFCGIIDDEIIASCRITELAYLDFDFQQRVMSLCPELDIDKTFMISRLCISAAHQGRQRYKQLLVHVCRWAKINHHNEYYLAKCRVALAPLYRAFGCVVIEGSRYYDELGGADYLLLLGSIQQTYDTFTKEKY</sequence>
<proteinExistence type="predicted"/>
<dbReference type="InterPro" id="IPR016181">
    <property type="entry name" value="Acyl_CoA_acyltransferase"/>
</dbReference>
<dbReference type="STRING" id="318161.Sden_3741"/>
<dbReference type="Gene3D" id="3.40.630.30">
    <property type="match status" value="1"/>
</dbReference>
<evidence type="ECO:0000313" key="1">
    <source>
        <dbReference type="EMBL" id="ABE57014.1"/>
    </source>
</evidence>
<protein>
    <recommendedName>
        <fullName evidence="3">N-acetyltransferase domain-containing protein</fullName>
    </recommendedName>
</protein>
<evidence type="ECO:0000313" key="2">
    <source>
        <dbReference type="Proteomes" id="UP000001982"/>
    </source>
</evidence>
<keyword evidence="2" id="KW-1185">Reference proteome</keyword>
<reference evidence="1 2" key="1">
    <citation type="submission" date="2006-03" db="EMBL/GenBank/DDBJ databases">
        <title>Complete sequence of Shewanella denitrificans OS217.</title>
        <authorList>
            <consortium name="US DOE Joint Genome Institute"/>
            <person name="Copeland A."/>
            <person name="Lucas S."/>
            <person name="Lapidus A."/>
            <person name="Barry K."/>
            <person name="Detter J.C."/>
            <person name="Glavina del Rio T."/>
            <person name="Hammon N."/>
            <person name="Israni S."/>
            <person name="Dalin E."/>
            <person name="Tice H."/>
            <person name="Pitluck S."/>
            <person name="Brettin T."/>
            <person name="Bruce D."/>
            <person name="Han C."/>
            <person name="Tapia R."/>
            <person name="Gilna P."/>
            <person name="Kiss H."/>
            <person name="Schmutz J."/>
            <person name="Larimer F."/>
            <person name="Land M."/>
            <person name="Hauser L."/>
            <person name="Kyrpides N."/>
            <person name="Lykidis A."/>
            <person name="Richardson P."/>
        </authorList>
    </citation>
    <scope>NUCLEOTIDE SEQUENCE [LARGE SCALE GENOMIC DNA]</scope>
    <source>
        <strain evidence="2">OS217 / ATCC BAA-1090 / DSM 15013</strain>
    </source>
</reference>
<accession>Q12HR2</accession>
<name>Q12HR2_SHEDO</name>
<dbReference type="EMBL" id="CP000302">
    <property type="protein sequence ID" value="ABE57014.1"/>
    <property type="molecule type" value="Genomic_DNA"/>
</dbReference>
<gene>
    <name evidence="1" type="ordered locus">Sden_3741</name>
</gene>
<dbReference type="KEGG" id="sdn:Sden_3741"/>
<evidence type="ECO:0008006" key="3">
    <source>
        <dbReference type="Google" id="ProtNLM"/>
    </source>
</evidence>
<dbReference type="SUPFAM" id="SSF55729">
    <property type="entry name" value="Acyl-CoA N-acyltransferases (Nat)"/>
    <property type="match status" value="1"/>
</dbReference>
<dbReference type="Proteomes" id="UP000001982">
    <property type="component" value="Chromosome"/>
</dbReference>